<keyword evidence="4 7" id="KW-0472">Membrane</keyword>
<keyword evidence="3 7" id="KW-1133">Transmembrane helix</keyword>
<keyword evidence="2 7" id="KW-0812">Transmembrane</keyword>
<feature type="transmembrane region" description="Helical" evidence="7">
    <location>
        <begin position="156"/>
        <end position="181"/>
    </location>
</feature>
<accession>A0A0D0A3B7</accession>
<comment type="subcellular location">
    <subcellularLocation>
        <location evidence="1">Membrane</location>
        <topology evidence="1">Multi-pass membrane protein</topology>
    </subcellularLocation>
</comment>
<evidence type="ECO:0000256" key="5">
    <source>
        <dbReference type="ARBA" id="ARBA00038359"/>
    </source>
</evidence>
<feature type="transmembrane region" description="Helical" evidence="7">
    <location>
        <begin position="221"/>
        <end position="247"/>
    </location>
</feature>
<dbReference type="STRING" id="930992.A0A0D0A3B7"/>
<dbReference type="OrthoDB" id="444631at2759"/>
<feature type="transmembrane region" description="Helical" evidence="7">
    <location>
        <begin position="114"/>
        <end position="136"/>
    </location>
</feature>
<dbReference type="Pfam" id="PF20684">
    <property type="entry name" value="Fung_rhodopsin"/>
    <property type="match status" value="1"/>
</dbReference>
<evidence type="ECO:0000256" key="4">
    <source>
        <dbReference type="ARBA" id="ARBA00023136"/>
    </source>
</evidence>
<organism evidence="9 10">
    <name type="scientific">Suillus luteus UH-Slu-Lm8-n1</name>
    <dbReference type="NCBI Taxonomy" id="930992"/>
    <lineage>
        <taxon>Eukaryota</taxon>
        <taxon>Fungi</taxon>
        <taxon>Dikarya</taxon>
        <taxon>Basidiomycota</taxon>
        <taxon>Agaricomycotina</taxon>
        <taxon>Agaricomycetes</taxon>
        <taxon>Agaricomycetidae</taxon>
        <taxon>Boletales</taxon>
        <taxon>Suillineae</taxon>
        <taxon>Suillaceae</taxon>
        <taxon>Suillus</taxon>
    </lineage>
</organism>
<feature type="compositionally biased region" description="Basic and acidic residues" evidence="6">
    <location>
        <begin position="316"/>
        <end position="325"/>
    </location>
</feature>
<comment type="similarity">
    <text evidence="5">Belongs to the SAT4 family.</text>
</comment>
<dbReference type="PANTHER" id="PTHR33048">
    <property type="entry name" value="PTH11-LIKE INTEGRAL MEMBRANE PROTEIN (AFU_ORTHOLOGUE AFUA_5G11245)"/>
    <property type="match status" value="1"/>
</dbReference>
<dbReference type="EMBL" id="KN836132">
    <property type="protein sequence ID" value="KIK32729.1"/>
    <property type="molecule type" value="Genomic_DNA"/>
</dbReference>
<feature type="transmembrane region" description="Helical" evidence="7">
    <location>
        <begin position="13"/>
        <end position="32"/>
    </location>
</feature>
<evidence type="ECO:0000256" key="2">
    <source>
        <dbReference type="ARBA" id="ARBA00022692"/>
    </source>
</evidence>
<evidence type="ECO:0000256" key="7">
    <source>
        <dbReference type="SAM" id="Phobius"/>
    </source>
</evidence>
<feature type="domain" description="Rhodopsin" evidence="8">
    <location>
        <begin position="29"/>
        <end position="242"/>
    </location>
</feature>
<evidence type="ECO:0000259" key="8">
    <source>
        <dbReference type="Pfam" id="PF20684"/>
    </source>
</evidence>
<feature type="region of interest" description="Disordered" evidence="6">
    <location>
        <begin position="297"/>
        <end position="325"/>
    </location>
</feature>
<reference evidence="9 10" key="1">
    <citation type="submission" date="2014-04" db="EMBL/GenBank/DDBJ databases">
        <authorList>
            <consortium name="DOE Joint Genome Institute"/>
            <person name="Kuo A."/>
            <person name="Ruytinx J."/>
            <person name="Rineau F."/>
            <person name="Colpaert J."/>
            <person name="Kohler A."/>
            <person name="Nagy L.G."/>
            <person name="Floudas D."/>
            <person name="Copeland A."/>
            <person name="Barry K.W."/>
            <person name="Cichocki N."/>
            <person name="Veneault-Fourrey C."/>
            <person name="LaButti K."/>
            <person name="Lindquist E.A."/>
            <person name="Lipzen A."/>
            <person name="Lundell T."/>
            <person name="Morin E."/>
            <person name="Murat C."/>
            <person name="Sun H."/>
            <person name="Tunlid A."/>
            <person name="Henrissat B."/>
            <person name="Grigoriev I.V."/>
            <person name="Hibbett D.S."/>
            <person name="Martin F."/>
            <person name="Nordberg H.P."/>
            <person name="Cantor M.N."/>
            <person name="Hua S.X."/>
        </authorList>
    </citation>
    <scope>NUCLEOTIDE SEQUENCE [LARGE SCALE GENOMIC DNA]</scope>
    <source>
        <strain evidence="9 10">UH-Slu-Lm8-n1</strain>
    </source>
</reference>
<proteinExistence type="inferred from homology"/>
<evidence type="ECO:0000256" key="3">
    <source>
        <dbReference type="ARBA" id="ARBA00022989"/>
    </source>
</evidence>
<evidence type="ECO:0000256" key="1">
    <source>
        <dbReference type="ARBA" id="ARBA00004141"/>
    </source>
</evidence>
<feature type="transmembrane region" description="Helical" evidence="7">
    <location>
        <begin position="77"/>
        <end position="102"/>
    </location>
</feature>
<feature type="transmembrane region" description="Helical" evidence="7">
    <location>
        <begin position="193"/>
        <end position="215"/>
    </location>
</feature>
<keyword evidence="10" id="KW-1185">Reference proteome</keyword>
<evidence type="ECO:0000256" key="6">
    <source>
        <dbReference type="SAM" id="MobiDB-lite"/>
    </source>
</evidence>
<protein>
    <recommendedName>
        <fullName evidence="8">Rhodopsin domain-containing protein</fullName>
    </recommendedName>
</protein>
<dbReference type="AlphaFoldDB" id="A0A0D0A3B7"/>
<dbReference type="PANTHER" id="PTHR33048:SF47">
    <property type="entry name" value="INTEGRAL MEMBRANE PROTEIN-RELATED"/>
    <property type="match status" value="1"/>
</dbReference>
<evidence type="ECO:0000313" key="10">
    <source>
        <dbReference type="Proteomes" id="UP000054485"/>
    </source>
</evidence>
<dbReference type="Proteomes" id="UP000054485">
    <property type="component" value="Unassembled WGS sequence"/>
</dbReference>
<evidence type="ECO:0000313" key="9">
    <source>
        <dbReference type="EMBL" id="KIK32729.1"/>
    </source>
</evidence>
<reference evidence="10" key="2">
    <citation type="submission" date="2015-01" db="EMBL/GenBank/DDBJ databases">
        <title>Evolutionary Origins and Diversification of the Mycorrhizal Mutualists.</title>
        <authorList>
            <consortium name="DOE Joint Genome Institute"/>
            <consortium name="Mycorrhizal Genomics Consortium"/>
            <person name="Kohler A."/>
            <person name="Kuo A."/>
            <person name="Nagy L.G."/>
            <person name="Floudas D."/>
            <person name="Copeland A."/>
            <person name="Barry K.W."/>
            <person name="Cichocki N."/>
            <person name="Veneault-Fourrey C."/>
            <person name="LaButti K."/>
            <person name="Lindquist E.A."/>
            <person name="Lipzen A."/>
            <person name="Lundell T."/>
            <person name="Morin E."/>
            <person name="Murat C."/>
            <person name="Riley R."/>
            <person name="Ohm R."/>
            <person name="Sun H."/>
            <person name="Tunlid A."/>
            <person name="Henrissat B."/>
            <person name="Grigoriev I.V."/>
            <person name="Hibbett D.S."/>
            <person name="Martin F."/>
        </authorList>
    </citation>
    <scope>NUCLEOTIDE SEQUENCE [LARGE SCALE GENOMIC DNA]</scope>
    <source>
        <strain evidence="10">UH-Slu-Lm8-n1</strain>
    </source>
</reference>
<gene>
    <name evidence="9" type="ORF">CY34DRAFT_18839</name>
</gene>
<feature type="transmembrane region" description="Helical" evidence="7">
    <location>
        <begin position="44"/>
        <end position="65"/>
    </location>
</feature>
<dbReference type="HOGENOM" id="CLU_052841_1_1_1"/>
<sequence length="325" mass="36218">MSSSGPTLAQTEVADIVITIIAIVVTSFRLYVRVRQGRLWIDDAWATLGMIFDFTLLVALCLYLQDFEKYPQGTRIALYYIVAQCFYIVVWSSRLSILFTIVRLTVPGTFFRRFLITIAIIFGIVWALLFSQLWWICENVAGWKTQPRPQCNLGRNVAITQIITDVLGDSVLIFAPFYLIYGVRLSRGQKVRVLSVFSASAITTVVSLIHAYYIFSGGGIRVIMTAIIEASTSLIVANLSVVVAFIFHLNAEDDAPSSPTPIITFGSLPSRKRVRDPLAMTFTDAGTTAVVLEDLSESHPHSLKTSDTDETTLNNREGKQTRELC</sequence>
<feature type="compositionally biased region" description="Basic and acidic residues" evidence="6">
    <location>
        <begin position="297"/>
        <end position="307"/>
    </location>
</feature>
<dbReference type="InterPro" id="IPR049326">
    <property type="entry name" value="Rhodopsin_dom_fungi"/>
</dbReference>
<dbReference type="InterPro" id="IPR052337">
    <property type="entry name" value="SAT4-like"/>
</dbReference>
<name>A0A0D0A3B7_9AGAM</name>
<dbReference type="GO" id="GO:0016020">
    <property type="term" value="C:membrane"/>
    <property type="evidence" value="ECO:0007669"/>
    <property type="project" value="UniProtKB-SubCell"/>
</dbReference>
<dbReference type="InParanoid" id="A0A0D0A3B7"/>